<reference evidence="1 2" key="1">
    <citation type="submission" date="2019-03" db="EMBL/GenBank/DDBJ databases">
        <title>Genomic Encyclopedia of Archaeal and Bacterial Type Strains, Phase II (KMG-II): from individual species to whole genera.</title>
        <authorList>
            <person name="Goeker M."/>
        </authorList>
    </citation>
    <scope>NUCLEOTIDE SEQUENCE [LARGE SCALE GENOMIC DNA]</scope>
    <source>
        <strain evidence="1 2">ATCC 25309</strain>
    </source>
</reference>
<dbReference type="OrthoDB" id="190919at2"/>
<dbReference type="AlphaFoldDB" id="A0A4V3FFM1"/>
<comment type="caution">
    <text evidence="1">The sequence shown here is derived from an EMBL/GenBank/DDBJ whole genome shotgun (WGS) entry which is preliminary data.</text>
</comment>
<organism evidence="1 2">
    <name type="scientific">Prosthecobacter fusiformis</name>
    <dbReference type="NCBI Taxonomy" id="48464"/>
    <lineage>
        <taxon>Bacteria</taxon>
        <taxon>Pseudomonadati</taxon>
        <taxon>Verrucomicrobiota</taxon>
        <taxon>Verrucomicrobiia</taxon>
        <taxon>Verrucomicrobiales</taxon>
        <taxon>Verrucomicrobiaceae</taxon>
        <taxon>Prosthecobacter</taxon>
    </lineage>
</organism>
<gene>
    <name evidence="1" type="ORF">EI77_02457</name>
</gene>
<dbReference type="Proteomes" id="UP000295662">
    <property type="component" value="Unassembled WGS sequence"/>
</dbReference>
<keyword evidence="2" id="KW-1185">Reference proteome</keyword>
<evidence type="ECO:0000313" key="2">
    <source>
        <dbReference type="Proteomes" id="UP000295662"/>
    </source>
</evidence>
<dbReference type="RefSeq" id="WP_133795496.1">
    <property type="nucleotide sequence ID" value="NZ_SOCA01000003.1"/>
</dbReference>
<name>A0A4V3FFM1_9BACT</name>
<evidence type="ECO:0000313" key="1">
    <source>
        <dbReference type="EMBL" id="TDU71333.1"/>
    </source>
</evidence>
<dbReference type="EMBL" id="SOCA01000003">
    <property type="protein sequence ID" value="TDU71333.1"/>
    <property type="molecule type" value="Genomic_DNA"/>
</dbReference>
<accession>A0A4V3FFM1</accession>
<protein>
    <submittedName>
        <fullName evidence="1">Uncharacterized protein</fullName>
    </submittedName>
</protein>
<proteinExistence type="predicted"/>
<sequence length="164" mass="18433">MASELRSSLCQFLALALLVTLPISCSSVSVGPGGQISKVKYYHLHPGSPVNTVDPAVQFERDYLLYGAITREEVSDRFGHYYTIFWKATDRTQPVTVRFEYRQANTGLDAKVVTEEVVDVKRVNSSKFQVSGSEYNTSGRVTAWKVTLLRGQEELASQQSYLWN</sequence>